<name>R0KPD4_NOSB1</name>
<dbReference type="InterPro" id="IPR031327">
    <property type="entry name" value="MCM"/>
</dbReference>
<dbReference type="InterPro" id="IPR041562">
    <property type="entry name" value="MCM_lid"/>
</dbReference>
<reference evidence="5 6" key="1">
    <citation type="journal article" date="2013" name="BMC Genomics">
        <title>Comparative genomics of parasitic silkworm microsporidia reveal an association between genome expansion and host adaptation.</title>
        <authorList>
            <person name="Pan G."/>
            <person name="Xu J."/>
            <person name="Li T."/>
            <person name="Xia Q."/>
            <person name="Liu S.L."/>
            <person name="Zhang G."/>
            <person name="Li S."/>
            <person name="Li C."/>
            <person name="Liu H."/>
            <person name="Yang L."/>
            <person name="Liu T."/>
            <person name="Zhang X."/>
            <person name="Wu Z."/>
            <person name="Fan W."/>
            <person name="Dang X."/>
            <person name="Xiang H."/>
            <person name="Tao M."/>
            <person name="Li Y."/>
            <person name="Hu J."/>
            <person name="Li Z."/>
            <person name="Lin L."/>
            <person name="Luo J."/>
            <person name="Geng L."/>
            <person name="Wang L."/>
            <person name="Long M."/>
            <person name="Wan Y."/>
            <person name="He N."/>
            <person name="Zhang Z."/>
            <person name="Lu C."/>
            <person name="Keeling P.J."/>
            <person name="Wang J."/>
            <person name="Xiang Z."/>
            <person name="Zhou Z."/>
        </authorList>
    </citation>
    <scope>NUCLEOTIDE SEQUENCE [LARGE SCALE GENOMIC DNA]</scope>
    <source>
        <strain evidence="6">CQ1 / CVCC 102059</strain>
    </source>
</reference>
<comment type="similarity">
    <text evidence="1">Belongs to the MCM family.</text>
</comment>
<dbReference type="GO" id="GO:0017116">
    <property type="term" value="F:single-stranded DNA helicase activity"/>
    <property type="evidence" value="ECO:0007669"/>
    <property type="project" value="TreeGrafter"/>
</dbReference>
<accession>R0KPD4</accession>
<dbReference type="GO" id="GO:0005634">
    <property type="term" value="C:nucleus"/>
    <property type="evidence" value="ECO:0007669"/>
    <property type="project" value="TreeGrafter"/>
</dbReference>
<gene>
    <name evidence="5" type="primary">MCM4</name>
    <name evidence="5" type="ORF">NBO_572g0001</name>
</gene>
<dbReference type="PANTHER" id="PTHR11630:SF66">
    <property type="entry name" value="DNA REPLICATION LICENSING FACTOR MCM4"/>
    <property type="match status" value="1"/>
</dbReference>
<dbReference type="GO" id="GO:1902975">
    <property type="term" value="P:mitotic DNA replication initiation"/>
    <property type="evidence" value="ECO:0007669"/>
    <property type="project" value="TreeGrafter"/>
</dbReference>
<keyword evidence="6" id="KW-1185">Reference proteome</keyword>
<dbReference type="GO" id="GO:0005524">
    <property type="term" value="F:ATP binding"/>
    <property type="evidence" value="ECO:0007669"/>
    <property type="project" value="InterPro"/>
</dbReference>
<dbReference type="Proteomes" id="UP000016927">
    <property type="component" value="Unassembled WGS sequence"/>
</dbReference>
<organism evidence="5 6">
    <name type="scientific">Nosema bombycis (strain CQ1 / CVCC 102059)</name>
    <name type="common">Microsporidian parasite</name>
    <name type="synonym">Pebrine of silkworm</name>
    <dbReference type="NCBI Taxonomy" id="578461"/>
    <lineage>
        <taxon>Eukaryota</taxon>
        <taxon>Fungi</taxon>
        <taxon>Fungi incertae sedis</taxon>
        <taxon>Microsporidia</taxon>
        <taxon>Nosematidae</taxon>
        <taxon>Nosema</taxon>
    </lineage>
</organism>
<dbReference type="Pfam" id="PF17855">
    <property type="entry name" value="MCM_lid"/>
    <property type="match status" value="1"/>
</dbReference>
<feature type="domain" description="MCM AAA-lid" evidence="4">
    <location>
        <begin position="15"/>
        <end position="97"/>
    </location>
</feature>
<dbReference type="VEuPathDB" id="MicrosporidiaDB:NBO_572g0001"/>
<keyword evidence="3" id="KW-0175">Coiled coil</keyword>
<evidence type="ECO:0000313" key="6">
    <source>
        <dbReference type="Proteomes" id="UP000016927"/>
    </source>
</evidence>
<dbReference type="EMBL" id="KB909479">
    <property type="protein sequence ID" value="EOB12047.1"/>
    <property type="molecule type" value="Genomic_DNA"/>
</dbReference>
<protein>
    <submittedName>
        <fullName evidence="5">DNA replication licensing factor mcm4</fullName>
    </submittedName>
</protein>
<evidence type="ECO:0000259" key="4">
    <source>
        <dbReference type="Pfam" id="PF17855"/>
    </source>
</evidence>
<dbReference type="Gene3D" id="1.10.10.10">
    <property type="entry name" value="Winged helix-like DNA-binding domain superfamily/Winged helix DNA-binding domain"/>
    <property type="match status" value="1"/>
</dbReference>
<sequence length="182" mass="20879">MYSENENVTDFIGMDLMRAYIDEARRIEPRLTEESKKALAKSYVDLRQMDNGNSITATTRQLESLIRLSEAHAKMRFSQFIETSDVIEALRIVKESLLMYAIDPVTGKIDMDMVISGVSASKAKLIDDLKQEIHKLLRKKSNLEEIIANTKANDKLIKEALHELENEELITKDINGMYERVK</sequence>
<dbReference type="GO" id="GO:0003697">
    <property type="term" value="F:single-stranded DNA binding"/>
    <property type="evidence" value="ECO:0007669"/>
    <property type="project" value="TreeGrafter"/>
</dbReference>
<dbReference type="SUPFAM" id="SSF52540">
    <property type="entry name" value="P-loop containing nucleoside triphosphate hydrolases"/>
    <property type="match status" value="1"/>
</dbReference>
<keyword evidence="2" id="KW-0235">DNA replication</keyword>
<dbReference type="GO" id="GO:0006271">
    <property type="term" value="P:DNA strand elongation involved in DNA replication"/>
    <property type="evidence" value="ECO:0007669"/>
    <property type="project" value="TreeGrafter"/>
</dbReference>
<dbReference type="AlphaFoldDB" id="R0KPD4"/>
<feature type="coiled-coil region" evidence="3">
    <location>
        <begin position="126"/>
        <end position="167"/>
    </location>
</feature>
<dbReference type="PANTHER" id="PTHR11630">
    <property type="entry name" value="DNA REPLICATION LICENSING FACTOR MCM FAMILY MEMBER"/>
    <property type="match status" value="1"/>
</dbReference>
<dbReference type="GO" id="GO:0000727">
    <property type="term" value="P:double-strand break repair via break-induced replication"/>
    <property type="evidence" value="ECO:0007669"/>
    <property type="project" value="TreeGrafter"/>
</dbReference>
<dbReference type="OrthoDB" id="10251574at2759"/>
<evidence type="ECO:0000256" key="2">
    <source>
        <dbReference type="ARBA" id="ARBA00022705"/>
    </source>
</evidence>
<dbReference type="GO" id="GO:0042555">
    <property type="term" value="C:MCM complex"/>
    <property type="evidence" value="ECO:0007669"/>
    <property type="project" value="TreeGrafter"/>
</dbReference>
<dbReference type="STRING" id="578461.R0KPD4"/>
<evidence type="ECO:0000256" key="1">
    <source>
        <dbReference type="ARBA" id="ARBA00008010"/>
    </source>
</evidence>
<evidence type="ECO:0000256" key="3">
    <source>
        <dbReference type="SAM" id="Coils"/>
    </source>
</evidence>
<dbReference type="Gene3D" id="3.40.50.300">
    <property type="entry name" value="P-loop containing nucleotide triphosphate hydrolases"/>
    <property type="match status" value="1"/>
</dbReference>
<dbReference type="InterPro" id="IPR027417">
    <property type="entry name" value="P-loop_NTPase"/>
</dbReference>
<dbReference type="HOGENOM" id="CLU_1482407_0_0_1"/>
<proteinExistence type="inferred from homology"/>
<dbReference type="InterPro" id="IPR036388">
    <property type="entry name" value="WH-like_DNA-bd_sf"/>
</dbReference>
<evidence type="ECO:0000313" key="5">
    <source>
        <dbReference type="EMBL" id="EOB12047.1"/>
    </source>
</evidence>